<dbReference type="AlphaFoldDB" id="A0A1Y2C5P5"/>
<feature type="compositionally biased region" description="Polar residues" evidence="1">
    <location>
        <begin position="1"/>
        <end position="25"/>
    </location>
</feature>
<evidence type="ECO:0000313" key="2">
    <source>
        <dbReference type="EMBL" id="ORY42351.1"/>
    </source>
</evidence>
<keyword evidence="3" id="KW-1185">Reference proteome</keyword>
<sequence length="68" mass="7415">MTSTTQTSSLSAWDAPESSSASASNGRVKDQMKTLQSPFIPPWFPVLQPHGYYSQRICPGYHAAPRGC</sequence>
<proteinExistence type="predicted"/>
<reference evidence="2 3" key="1">
    <citation type="submission" date="2016-07" db="EMBL/GenBank/DDBJ databases">
        <title>Pervasive Adenine N6-methylation of Active Genes in Fungi.</title>
        <authorList>
            <consortium name="DOE Joint Genome Institute"/>
            <person name="Mondo S.J."/>
            <person name="Dannebaum R.O."/>
            <person name="Kuo R.C."/>
            <person name="Labutti K."/>
            <person name="Haridas S."/>
            <person name="Kuo A."/>
            <person name="Salamov A."/>
            <person name="Ahrendt S.R."/>
            <person name="Lipzen A."/>
            <person name="Sullivan W."/>
            <person name="Andreopoulos W.B."/>
            <person name="Clum A."/>
            <person name="Lindquist E."/>
            <person name="Daum C."/>
            <person name="Ramamoorthy G.K."/>
            <person name="Gryganskyi A."/>
            <person name="Culley D."/>
            <person name="Magnuson J.K."/>
            <person name="James T.Y."/>
            <person name="O'Malley M.A."/>
            <person name="Stajich J.E."/>
            <person name="Spatafora J.W."/>
            <person name="Visel A."/>
            <person name="Grigoriev I.V."/>
        </authorList>
    </citation>
    <scope>NUCLEOTIDE SEQUENCE [LARGE SCALE GENOMIC DNA]</scope>
    <source>
        <strain evidence="2 3">JEL800</strain>
    </source>
</reference>
<gene>
    <name evidence="2" type="ORF">BCR33DRAFT_718490</name>
</gene>
<dbReference type="Proteomes" id="UP000193642">
    <property type="component" value="Unassembled WGS sequence"/>
</dbReference>
<evidence type="ECO:0000313" key="3">
    <source>
        <dbReference type="Proteomes" id="UP000193642"/>
    </source>
</evidence>
<evidence type="ECO:0000256" key="1">
    <source>
        <dbReference type="SAM" id="MobiDB-lite"/>
    </source>
</evidence>
<dbReference type="EMBL" id="MCGO01000029">
    <property type="protein sequence ID" value="ORY42351.1"/>
    <property type="molecule type" value="Genomic_DNA"/>
</dbReference>
<name>A0A1Y2C5P5_9FUNG</name>
<feature type="region of interest" description="Disordered" evidence="1">
    <location>
        <begin position="1"/>
        <end position="32"/>
    </location>
</feature>
<organism evidence="2 3">
    <name type="scientific">Rhizoclosmatium globosum</name>
    <dbReference type="NCBI Taxonomy" id="329046"/>
    <lineage>
        <taxon>Eukaryota</taxon>
        <taxon>Fungi</taxon>
        <taxon>Fungi incertae sedis</taxon>
        <taxon>Chytridiomycota</taxon>
        <taxon>Chytridiomycota incertae sedis</taxon>
        <taxon>Chytridiomycetes</taxon>
        <taxon>Chytridiales</taxon>
        <taxon>Chytriomycetaceae</taxon>
        <taxon>Rhizoclosmatium</taxon>
    </lineage>
</organism>
<protein>
    <submittedName>
        <fullName evidence="2">Uncharacterized protein</fullName>
    </submittedName>
</protein>
<accession>A0A1Y2C5P5</accession>
<comment type="caution">
    <text evidence="2">The sequence shown here is derived from an EMBL/GenBank/DDBJ whole genome shotgun (WGS) entry which is preliminary data.</text>
</comment>